<protein>
    <submittedName>
        <fullName evidence="3">Uncharacterized protein YkwD</fullName>
    </submittedName>
</protein>
<sequence>MVKRSSFLLGLLMPVLLFSCTRNITPASDNKPEREVVFNAADMATDILYHINAYRKKKGLNALSSLDIADQQAALHSKNMALKKTAFSHNGFEERIATISKTAGTMRAAAENVAYGQLSAKEVVDGWLNSPGHKKNIEGNYTLTGIGVYQDKKGVIFFTQLFMLR</sequence>
<gene>
    <name evidence="3" type="ORF">BC659_0179</name>
</gene>
<name>A0A4R6IZ23_9BACT</name>
<dbReference type="PANTHER" id="PTHR31157">
    <property type="entry name" value="SCP DOMAIN-CONTAINING PROTEIN"/>
    <property type="match status" value="1"/>
</dbReference>
<dbReference type="OrthoDB" id="982527at2"/>
<feature type="chain" id="PRO_5020404245" evidence="1">
    <location>
        <begin position="20"/>
        <end position="165"/>
    </location>
</feature>
<dbReference type="RefSeq" id="WP_133472683.1">
    <property type="nucleotide sequence ID" value="NZ_SNWP01000010.1"/>
</dbReference>
<dbReference type="Pfam" id="PF00188">
    <property type="entry name" value="CAP"/>
    <property type="match status" value="1"/>
</dbReference>
<dbReference type="EMBL" id="SNWP01000010">
    <property type="protein sequence ID" value="TDO28119.1"/>
    <property type="molecule type" value="Genomic_DNA"/>
</dbReference>
<dbReference type="InterPro" id="IPR035940">
    <property type="entry name" value="CAP_sf"/>
</dbReference>
<dbReference type="AlphaFoldDB" id="A0A4R6IZ23"/>
<dbReference type="CDD" id="cd05379">
    <property type="entry name" value="CAP_bacterial"/>
    <property type="match status" value="1"/>
</dbReference>
<evidence type="ECO:0000313" key="3">
    <source>
        <dbReference type="EMBL" id="TDO28119.1"/>
    </source>
</evidence>
<keyword evidence="4" id="KW-1185">Reference proteome</keyword>
<proteinExistence type="predicted"/>
<dbReference type="SUPFAM" id="SSF55797">
    <property type="entry name" value="PR-1-like"/>
    <property type="match status" value="1"/>
</dbReference>
<dbReference type="Gene3D" id="3.40.33.10">
    <property type="entry name" value="CAP"/>
    <property type="match status" value="1"/>
</dbReference>
<reference evidence="3 4" key="1">
    <citation type="submission" date="2019-03" db="EMBL/GenBank/DDBJ databases">
        <title>Genomic Encyclopedia of Archaeal and Bacterial Type Strains, Phase II (KMG-II): from individual species to whole genera.</title>
        <authorList>
            <person name="Goeker M."/>
        </authorList>
    </citation>
    <scope>NUCLEOTIDE SEQUENCE [LARGE SCALE GENOMIC DNA]</scope>
    <source>
        <strain evidence="3 4">DSM 28323</strain>
    </source>
</reference>
<keyword evidence="1" id="KW-0732">Signal</keyword>
<evidence type="ECO:0000256" key="1">
    <source>
        <dbReference type="SAM" id="SignalP"/>
    </source>
</evidence>
<feature type="signal peptide" evidence="1">
    <location>
        <begin position="1"/>
        <end position="19"/>
    </location>
</feature>
<accession>A0A4R6IZ23</accession>
<evidence type="ECO:0000259" key="2">
    <source>
        <dbReference type="Pfam" id="PF00188"/>
    </source>
</evidence>
<feature type="domain" description="SCP" evidence="2">
    <location>
        <begin position="48"/>
        <end position="162"/>
    </location>
</feature>
<comment type="caution">
    <text evidence="3">The sequence shown here is derived from an EMBL/GenBank/DDBJ whole genome shotgun (WGS) entry which is preliminary data.</text>
</comment>
<evidence type="ECO:0000313" key="4">
    <source>
        <dbReference type="Proteomes" id="UP000295741"/>
    </source>
</evidence>
<dbReference type="PANTHER" id="PTHR31157:SF1">
    <property type="entry name" value="SCP DOMAIN-CONTAINING PROTEIN"/>
    <property type="match status" value="1"/>
</dbReference>
<organism evidence="3 4">
    <name type="scientific">Sediminibacterium goheungense</name>
    <dbReference type="NCBI Taxonomy" id="1086393"/>
    <lineage>
        <taxon>Bacteria</taxon>
        <taxon>Pseudomonadati</taxon>
        <taxon>Bacteroidota</taxon>
        <taxon>Chitinophagia</taxon>
        <taxon>Chitinophagales</taxon>
        <taxon>Chitinophagaceae</taxon>
        <taxon>Sediminibacterium</taxon>
    </lineage>
</organism>
<dbReference type="InterPro" id="IPR014044">
    <property type="entry name" value="CAP_dom"/>
</dbReference>
<dbReference type="PROSITE" id="PS51257">
    <property type="entry name" value="PROKAR_LIPOPROTEIN"/>
    <property type="match status" value="1"/>
</dbReference>
<dbReference type="Proteomes" id="UP000295741">
    <property type="component" value="Unassembled WGS sequence"/>
</dbReference>